<proteinExistence type="predicted"/>
<name>A0A951QHV6_9CYAN</name>
<dbReference type="AlphaFoldDB" id="A0A951QHV6"/>
<reference evidence="1" key="2">
    <citation type="journal article" date="2022" name="Microbiol. Resour. Announc.">
        <title>Metagenome Sequencing to Explore Phylogenomics of Terrestrial Cyanobacteria.</title>
        <authorList>
            <person name="Ward R.D."/>
            <person name="Stajich J.E."/>
            <person name="Johansen J.R."/>
            <person name="Huntemann M."/>
            <person name="Clum A."/>
            <person name="Foster B."/>
            <person name="Foster B."/>
            <person name="Roux S."/>
            <person name="Palaniappan K."/>
            <person name="Varghese N."/>
            <person name="Mukherjee S."/>
            <person name="Reddy T.B.K."/>
            <person name="Daum C."/>
            <person name="Copeland A."/>
            <person name="Chen I.A."/>
            <person name="Ivanova N.N."/>
            <person name="Kyrpides N.C."/>
            <person name="Shapiro N."/>
            <person name="Eloe-Fadrosh E.A."/>
            <person name="Pietrasiak N."/>
        </authorList>
    </citation>
    <scope>NUCLEOTIDE SEQUENCE</scope>
    <source>
        <strain evidence="1">GSE-NOS-MK-12-04C</strain>
    </source>
</reference>
<dbReference type="PANTHER" id="PTHR30469">
    <property type="entry name" value="MULTIDRUG RESISTANCE PROTEIN MDTA"/>
    <property type="match status" value="1"/>
</dbReference>
<protein>
    <submittedName>
        <fullName evidence="1">Biotin/lipoyl-binding protein</fullName>
    </submittedName>
</protein>
<dbReference type="PANTHER" id="PTHR30469:SF33">
    <property type="entry name" value="SLR1207 PROTEIN"/>
    <property type="match status" value="1"/>
</dbReference>
<sequence>MKQIMQVPMIGKIKKPYPWIVGLVVSSLLGIATTVTLTLQDSTPKLDIAQQTVTVASKDLVIQVKASGVVQAVQKINLSPKGEGRIVQLYVQEGDRVQQSELVARMDFVRLQAQINQYKGVLAKVEAELAKSWLEVVQKRLPKRVLEWRQQKLILLKPKPNLTILARS</sequence>
<comment type="caution">
    <text evidence="1">The sequence shown here is derived from an EMBL/GenBank/DDBJ whole genome shotgun (WGS) entry which is preliminary data.</text>
</comment>
<dbReference type="GO" id="GO:0015562">
    <property type="term" value="F:efflux transmembrane transporter activity"/>
    <property type="evidence" value="ECO:0007669"/>
    <property type="project" value="TreeGrafter"/>
</dbReference>
<dbReference type="Proteomes" id="UP000729701">
    <property type="component" value="Unassembled WGS sequence"/>
</dbReference>
<dbReference type="Gene3D" id="2.40.50.100">
    <property type="match status" value="1"/>
</dbReference>
<reference evidence="1" key="1">
    <citation type="submission" date="2021-05" db="EMBL/GenBank/DDBJ databases">
        <authorList>
            <person name="Pietrasiak N."/>
            <person name="Ward R."/>
            <person name="Stajich J.E."/>
            <person name="Kurbessoian T."/>
        </authorList>
    </citation>
    <scope>NUCLEOTIDE SEQUENCE</scope>
    <source>
        <strain evidence="1">GSE-NOS-MK-12-04C</strain>
    </source>
</reference>
<evidence type="ECO:0000313" key="2">
    <source>
        <dbReference type="Proteomes" id="UP000729701"/>
    </source>
</evidence>
<dbReference type="SUPFAM" id="SSF111369">
    <property type="entry name" value="HlyD-like secretion proteins"/>
    <property type="match status" value="1"/>
</dbReference>
<gene>
    <name evidence="1" type="ORF">KME60_04670</name>
</gene>
<dbReference type="GO" id="GO:1990281">
    <property type="term" value="C:efflux pump complex"/>
    <property type="evidence" value="ECO:0007669"/>
    <property type="project" value="TreeGrafter"/>
</dbReference>
<evidence type="ECO:0000313" key="1">
    <source>
        <dbReference type="EMBL" id="MBW4666739.1"/>
    </source>
</evidence>
<organism evidence="1 2">
    <name type="scientific">Cyanomargarita calcarea GSE-NOS-MK-12-04C</name>
    <dbReference type="NCBI Taxonomy" id="2839659"/>
    <lineage>
        <taxon>Bacteria</taxon>
        <taxon>Bacillati</taxon>
        <taxon>Cyanobacteriota</taxon>
        <taxon>Cyanophyceae</taxon>
        <taxon>Nostocales</taxon>
        <taxon>Cyanomargaritaceae</taxon>
        <taxon>Cyanomargarita</taxon>
    </lineage>
</organism>
<accession>A0A951QHV6</accession>
<dbReference type="EMBL" id="JAHHGZ010000004">
    <property type="protein sequence ID" value="MBW4666739.1"/>
    <property type="molecule type" value="Genomic_DNA"/>
</dbReference>